<evidence type="ECO:0000256" key="6">
    <source>
        <dbReference type="RuleBase" id="RU004453"/>
    </source>
</evidence>
<dbReference type="InterPro" id="IPR050314">
    <property type="entry name" value="Glycosyl_Hydrlase_18"/>
</dbReference>
<dbReference type="Gene3D" id="3.40.5.30">
    <property type="entry name" value="(Trans)glycosidases - domain 2"/>
    <property type="match status" value="1"/>
</dbReference>
<evidence type="ECO:0000259" key="9">
    <source>
        <dbReference type="PROSITE" id="PS51910"/>
    </source>
</evidence>
<gene>
    <name evidence="10" type="ORF">E6A44_011430</name>
</gene>
<dbReference type="Proteomes" id="UP001517247">
    <property type="component" value="Unassembled WGS sequence"/>
</dbReference>
<feature type="signal peptide" evidence="8">
    <location>
        <begin position="1"/>
        <end position="24"/>
    </location>
</feature>
<comment type="catalytic activity">
    <reaction evidence="1">
        <text>Random endo-hydrolysis of N-acetyl-beta-D-glucosaminide (1-&gt;4)-beta-linkages in chitin and chitodextrins.</text>
        <dbReference type="EC" id="3.2.1.14"/>
    </reaction>
</comment>
<dbReference type="SUPFAM" id="SSF51445">
    <property type="entry name" value="(Trans)glycosidases"/>
    <property type="match status" value="1"/>
</dbReference>
<evidence type="ECO:0000256" key="3">
    <source>
        <dbReference type="ARBA" id="ARBA00022801"/>
    </source>
</evidence>
<evidence type="ECO:0000256" key="1">
    <source>
        <dbReference type="ARBA" id="ARBA00000822"/>
    </source>
</evidence>
<keyword evidence="11" id="KW-1185">Reference proteome</keyword>
<feature type="region of interest" description="Disordered" evidence="7">
    <location>
        <begin position="22"/>
        <end position="41"/>
    </location>
</feature>
<dbReference type="Gene3D" id="3.20.20.80">
    <property type="entry name" value="Glycosidases"/>
    <property type="match status" value="1"/>
</dbReference>
<dbReference type="InterPro" id="IPR011583">
    <property type="entry name" value="Chitinase_II/V-like_cat"/>
</dbReference>
<comment type="similarity">
    <text evidence="6">Belongs to the glycosyl hydrolase 18 family.</text>
</comment>
<feature type="compositionally biased region" description="Pro residues" evidence="7">
    <location>
        <begin position="27"/>
        <end position="41"/>
    </location>
</feature>
<evidence type="ECO:0000313" key="11">
    <source>
        <dbReference type="Proteomes" id="UP001517247"/>
    </source>
</evidence>
<feature type="domain" description="GH18" evidence="9">
    <location>
        <begin position="51"/>
        <end position="354"/>
    </location>
</feature>
<dbReference type="InterPro" id="IPR017853">
    <property type="entry name" value="GH"/>
</dbReference>
<dbReference type="PANTHER" id="PTHR11177:SF317">
    <property type="entry name" value="CHITINASE 12-RELATED"/>
    <property type="match status" value="1"/>
</dbReference>
<dbReference type="PANTHER" id="PTHR11177">
    <property type="entry name" value="CHITINASE"/>
    <property type="match status" value="1"/>
</dbReference>
<evidence type="ECO:0000313" key="10">
    <source>
        <dbReference type="EMBL" id="MFN0256189.1"/>
    </source>
</evidence>
<evidence type="ECO:0000256" key="7">
    <source>
        <dbReference type="SAM" id="MobiDB-lite"/>
    </source>
</evidence>
<dbReference type="Pfam" id="PF00704">
    <property type="entry name" value="Glyco_hydro_18"/>
    <property type="match status" value="1"/>
</dbReference>
<feature type="chain" id="PRO_5046875122" description="chitinase" evidence="8">
    <location>
        <begin position="25"/>
        <end position="355"/>
    </location>
</feature>
<protein>
    <recommendedName>
        <fullName evidence="2">chitinase</fullName>
        <ecNumber evidence="2">3.2.1.14</ecNumber>
    </recommendedName>
</protein>
<dbReference type="PROSITE" id="PS51257">
    <property type="entry name" value="PROKAR_LIPOPROTEIN"/>
    <property type="match status" value="1"/>
</dbReference>
<dbReference type="GO" id="GO:0016787">
    <property type="term" value="F:hydrolase activity"/>
    <property type="evidence" value="ECO:0007669"/>
    <property type="project" value="UniProtKB-KW"/>
</dbReference>
<organism evidence="10 11">
    <name type="scientific">Pedobacter ureilyticus</name>
    <dbReference type="NCBI Taxonomy" id="1393051"/>
    <lineage>
        <taxon>Bacteria</taxon>
        <taxon>Pseudomonadati</taxon>
        <taxon>Bacteroidota</taxon>
        <taxon>Sphingobacteriia</taxon>
        <taxon>Sphingobacteriales</taxon>
        <taxon>Sphingobacteriaceae</taxon>
        <taxon>Pedobacter</taxon>
    </lineage>
</organism>
<dbReference type="SMART" id="SM00636">
    <property type="entry name" value="Glyco_18"/>
    <property type="match status" value="1"/>
</dbReference>
<keyword evidence="4 5" id="KW-0326">Glycosidase</keyword>
<accession>A0ABW9J7W0</accession>
<reference evidence="10 11" key="1">
    <citation type="submission" date="2024-12" db="EMBL/GenBank/DDBJ databases">
        <authorList>
            <person name="Hu S."/>
        </authorList>
    </citation>
    <scope>NUCLEOTIDE SEQUENCE [LARGE SCALE GENOMIC DNA]</scope>
    <source>
        <strain evidence="10 11">THG-T11</strain>
    </source>
</reference>
<keyword evidence="8" id="KW-0732">Signal</keyword>
<evidence type="ECO:0000256" key="2">
    <source>
        <dbReference type="ARBA" id="ARBA00012729"/>
    </source>
</evidence>
<dbReference type="InterPro" id="IPR001579">
    <property type="entry name" value="Glyco_hydro_18_chit_AS"/>
</dbReference>
<dbReference type="EC" id="3.2.1.14" evidence="2"/>
<dbReference type="PROSITE" id="PS51910">
    <property type="entry name" value="GH18_2"/>
    <property type="match status" value="1"/>
</dbReference>
<dbReference type="PROSITE" id="PS01095">
    <property type="entry name" value="GH18_1"/>
    <property type="match status" value="1"/>
</dbReference>
<proteinExistence type="inferred from homology"/>
<dbReference type="InterPro" id="IPR001223">
    <property type="entry name" value="Glyco_hydro18_cat"/>
</dbReference>
<name>A0ABW9J7W0_9SPHI</name>
<evidence type="ECO:0000256" key="8">
    <source>
        <dbReference type="SAM" id="SignalP"/>
    </source>
</evidence>
<dbReference type="RefSeq" id="WP_138723282.1">
    <property type="nucleotide sequence ID" value="NZ_SSHJ02000006.1"/>
</dbReference>
<evidence type="ECO:0000256" key="5">
    <source>
        <dbReference type="RuleBase" id="RU000489"/>
    </source>
</evidence>
<dbReference type="EMBL" id="SSHJ02000006">
    <property type="protein sequence ID" value="MFN0256189.1"/>
    <property type="molecule type" value="Genomic_DNA"/>
</dbReference>
<comment type="caution">
    <text evidence="10">The sequence shown here is derived from an EMBL/GenBank/DDBJ whole genome shotgun (WGS) entry which is preliminary data.</text>
</comment>
<evidence type="ECO:0000256" key="4">
    <source>
        <dbReference type="ARBA" id="ARBA00023295"/>
    </source>
</evidence>
<sequence length="355" mass="38912">MKNHVLCLSVILVFFASCSKKNDAAPDPTPTPPITNIPTPPTRTPWVAGTFKVVAYMPSYKDPATVDDSKYKMITHLLFAFLDVNPTADGSVDTFTATEQARFNTVKAKAKANNVKFGISVMGNESVFAAIAANATARTNLVNNLVSFVTTNDLDGLDLDWEYPRTTSPTDVNPNANFTLLMKELGTELHKANKFLSAAITPGVYSSSNRHAIAPEVYQYVDFFNIMQYDGPGYDTTEPINHASYLMSVNSLNFWLNTKAMPKEKAVVGIPLYGENADGSAIAYRAIEDSGANVYLNLATVNGVAYGYNGIELIWKKAQLAKERANGIMFWEFSFDSNSSKSLIRAANDQLGRTY</sequence>
<keyword evidence="3 5" id="KW-0378">Hydrolase</keyword>